<evidence type="ECO:0000313" key="2">
    <source>
        <dbReference type="Proteomes" id="UP000317650"/>
    </source>
</evidence>
<sequence length="75" mass="8061">MLHFYCSMGLNHTGKVMLSLGSSKSLPVAVNLCLKIIFCFLQPGSKSLPVAVAQRTQIARLHSSSISLVNLELGC</sequence>
<protein>
    <submittedName>
        <fullName evidence="1">Uncharacterized protein</fullName>
    </submittedName>
</protein>
<dbReference type="AlphaFoldDB" id="A0A4S8KAF7"/>
<gene>
    <name evidence="1" type="ORF">C4D60_Mb04t07610</name>
</gene>
<organism evidence="1 2">
    <name type="scientific">Musa balbisiana</name>
    <name type="common">Banana</name>
    <dbReference type="NCBI Taxonomy" id="52838"/>
    <lineage>
        <taxon>Eukaryota</taxon>
        <taxon>Viridiplantae</taxon>
        <taxon>Streptophyta</taxon>
        <taxon>Embryophyta</taxon>
        <taxon>Tracheophyta</taxon>
        <taxon>Spermatophyta</taxon>
        <taxon>Magnoliopsida</taxon>
        <taxon>Liliopsida</taxon>
        <taxon>Zingiberales</taxon>
        <taxon>Musaceae</taxon>
        <taxon>Musa</taxon>
    </lineage>
</organism>
<evidence type="ECO:0000313" key="1">
    <source>
        <dbReference type="EMBL" id="THU72013.1"/>
    </source>
</evidence>
<dbReference type="EMBL" id="PYDT01000001">
    <property type="protein sequence ID" value="THU72013.1"/>
    <property type="molecule type" value="Genomic_DNA"/>
</dbReference>
<comment type="caution">
    <text evidence="1">The sequence shown here is derived from an EMBL/GenBank/DDBJ whole genome shotgun (WGS) entry which is preliminary data.</text>
</comment>
<accession>A0A4S8KAF7</accession>
<name>A0A4S8KAF7_MUSBA</name>
<dbReference type="Proteomes" id="UP000317650">
    <property type="component" value="Chromosome 4"/>
</dbReference>
<proteinExistence type="predicted"/>
<keyword evidence="2" id="KW-1185">Reference proteome</keyword>
<reference evidence="1 2" key="1">
    <citation type="journal article" date="2019" name="Nat. Plants">
        <title>Genome sequencing of Musa balbisiana reveals subgenome evolution and function divergence in polyploid bananas.</title>
        <authorList>
            <person name="Yao X."/>
        </authorList>
    </citation>
    <scope>NUCLEOTIDE SEQUENCE [LARGE SCALE GENOMIC DNA]</scope>
    <source>
        <strain evidence="2">cv. DH-PKW</strain>
        <tissue evidence="1">Leaves</tissue>
    </source>
</reference>